<proteinExistence type="predicted"/>
<evidence type="ECO:0000313" key="3">
    <source>
        <dbReference type="Proteomes" id="UP000523863"/>
    </source>
</evidence>
<dbReference type="PROSITE" id="PS51257">
    <property type="entry name" value="PROKAR_LIPOPROTEIN"/>
    <property type="match status" value="1"/>
</dbReference>
<sequence length="140" mass="14353">MTLNLARVTGVVSATLVLLLLTSCSAPSANLATAKKEVDGGMQALISGELVLRGDQCIVLERANNAGTTALLWPHDTTVTTNSNGKQEVHYGGGVVATLGSMAQLAGGYAAKTPEDAEVESLQCLTGAADQAVWVVNLSK</sequence>
<keyword evidence="1" id="KW-0732">Signal</keyword>
<name>A0A7W8YCQ8_9MICC</name>
<protein>
    <recommendedName>
        <fullName evidence="4">Lipoprotein</fullName>
    </recommendedName>
</protein>
<accession>A0A7W8YCQ8</accession>
<dbReference type="AlphaFoldDB" id="A0A7W8YCQ8"/>
<keyword evidence="3" id="KW-1185">Reference proteome</keyword>
<feature type="signal peptide" evidence="1">
    <location>
        <begin position="1"/>
        <end position="28"/>
    </location>
</feature>
<organism evidence="2 3">
    <name type="scientific">Neomicrococcus lactis</name>
    <dbReference type="NCBI Taxonomy" id="732241"/>
    <lineage>
        <taxon>Bacteria</taxon>
        <taxon>Bacillati</taxon>
        <taxon>Actinomycetota</taxon>
        <taxon>Actinomycetes</taxon>
        <taxon>Micrococcales</taxon>
        <taxon>Micrococcaceae</taxon>
        <taxon>Neomicrococcus</taxon>
    </lineage>
</organism>
<evidence type="ECO:0000256" key="1">
    <source>
        <dbReference type="SAM" id="SignalP"/>
    </source>
</evidence>
<dbReference type="Proteomes" id="UP000523863">
    <property type="component" value="Unassembled WGS sequence"/>
</dbReference>
<evidence type="ECO:0000313" key="2">
    <source>
        <dbReference type="EMBL" id="MBB5598795.1"/>
    </source>
</evidence>
<comment type="caution">
    <text evidence="2">The sequence shown here is derived from an EMBL/GenBank/DDBJ whole genome shotgun (WGS) entry which is preliminary data.</text>
</comment>
<reference evidence="2 3" key="1">
    <citation type="submission" date="2020-08" db="EMBL/GenBank/DDBJ databases">
        <title>Sequencing the genomes of 1000 actinobacteria strains.</title>
        <authorList>
            <person name="Klenk H.-P."/>
        </authorList>
    </citation>
    <scope>NUCLEOTIDE SEQUENCE [LARGE SCALE GENOMIC DNA]</scope>
    <source>
        <strain evidence="2 3">DSM 23694</strain>
    </source>
</reference>
<dbReference type="EMBL" id="JACHBL010000001">
    <property type="protein sequence ID" value="MBB5598795.1"/>
    <property type="molecule type" value="Genomic_DNA"/>
</dbReference>
<evidence type="ECO:0008006" key="4">
    <source>
        <dbReference type="Google" id="ProtNLM"/>
    </source>
</evidence>
<feature type="chain" id="PRO_5039336030" description="Lipoprotein" evidence="1">
    <location>
        <begin position="29"/>
        <end position="140"/>
    </location>
</feature>
<dbReference type="RefSeq" id="WP_183643021.1">
    <property type="nucleotide sequence ID" value="NZ_JACHBL010000001.1"/>
</dbReference>
<gene>
    <name evidence="2" type="ORF">BKA12_001875</name>
</gene>